<dbReference type="RefSeq" id="WP_101358422.1">
    <property type="nucleotide sequence ID" value="NZ_NKXO01000015.1"/>
</dbReference>
<dbReference type="Gene3D" id="3.40.1350.40">
    <property type="match status" value="2"/>
</dbReference>
<accession>A0A2N3IHQ1</accession>
<dbReference type="GO" id="GO:0004519">
    <property type="term" value="F:endonuclease activity"/>
    <property type="evidence" value="ECO:0007669"/>
    <property type="project" value="UniProtKB-KW"/>
</dbReference>
<keyword evidence="1" id="KW-0540">Nuclease</keyword>
<name>A0A2N3IHQ1_9BACT</name>
<dbReference type="EMBL" id="NKXO01000015">
    <property type="protein sequence ID" value="PKQ69824.1"/>
    <property type="molecule type" value="Genomic_DNA"/>
</dbReference>
<comment type="caution">
    <text evidence="1">The sequence shown here is derived from an EMBL/GenBank/DDBJ whole genome shotgun (WGS) entry which is preliminary data.</text>
</comment>
<dbReference type="Pfam" id="PF11463">
    <property type="entry name" value="R-HINP1I"/>
    <property type="match status" value="1"/>
</dbReference>
<keyword evidence="1" id="KW-0378">Hydrolase</keyword>
<protein>
    <submittedName>
        <fullName evidence="1">R.HinP1I restriction endonuclease</fullName>
    </submittedName>
</protein>
<sequence length="251" mass="29408">MADFITGSKIAKDGFRNEDDIIKKFNQWQYDAEAREWLKIMNYKLDEIEWVEAIKIYGYKTDVQVQVRIRLQKALDVQNIQVKLVSNVRGFNQIDKHWVDYYADLWHIPNEIVILLKYFTGELQMGKSNLRDKRRMFADEFSIDEQKSILEWLKANQAMIITDILKGRGKFAAEWMLVAQKINLNARWILRPMNFCLNFFGNGEILITPGGSFRIGRITMQRKGGDAGRKTANMLQFKINPAELFLENTSQ</sequence>
<dbReference type="Proteomes" id="UP000233387">
    <property type="component" value="Unassembled WGS sequence"/>
</dbReference>
<keyword evidence="1" id="KW-0255">Endonuclease</keyword>
<keyword evidence="2" id="KW-1185">Reference proteome</keyword>
<evidence type="ECO:0000313" key="2">
    <source>
        <dbReference type="Proteomes" id="UP000233387"/>
    </source>
</evidence>
<organism evidence="1 2">
    <name type="scientific">Raineya orbicola</name>
    <dbReference type="NCBI Taxonomy" id="2016530"/>
    <lineage>
        <taxon>Bacteria</taxon>
        <taxon>Pseudomonadati</taxon>
        <taxon>Bacteroidota</taxon>
        <taxon>Cytophagia</taxon>
        <taxon>Cytophagales</taxon>
        <taxon>Raineyaceae</taxon>
        <taxon>Raineya</taxon>
    </lineage>
</organism>
<reference evidence="1 2" key="1">
    <citation type="submission" date="2017-06" db="EMBL/GenBank/DDBJ databases">
        <title>Raineya orbicola gen. nov., sp. nov. a slightly thermophilic bacterium of the phylum Bacteroidetes and the description of Raineyaceae fam. nov.</title>
        <authorList>
            <person name="Albuquerque L."/>
            <person name="Polonia A.R.M."/>
            <person name="Barroso C."/>
            <person name="Froufe H.J.C."/>
            <person name="Lage O."/>
            <person name="Lobo-Da-Cunha A."/>
            <person name="Egas C."/>
            <person name="Da Costa M.S."/>
        </authorList>
    </citation>
    <scope>NUCLEOTIDE SEQUENCE [LARGE SCALE GENOMIC DNA]</scope>
    <source>
        <strain evidence="1 2">SPSPC-11</strain>
    </source>
</reference>
<evidence type="ECO:0000313" key="1">
    <source>
        <dbReference type="EMBL" id="PKQ69824.1"/>
    </source>
</evidence>
<dbReference type="CDD" id="cd22331">
    <property type="entry name" value="HinP1I-like"/>
    <property type="match status" value="1"/>
</dbReference>
<proteinExistence type="predicted"/>
<gene>
    <name evidence="1" type="ORF">Rain11_1159</name>
</gene>
<dbReference type="OrthoDB" id="5362736at2"/>
<dbReference type="InterPro" id="IPR021107">
    <property type="entry name" value="Restrct_endonuc_II_HinP1I"/>
</dbReference>
<dbReference type="AlphaFoldDB" id="A0A2N3IHQ1"/>